<comment type="caution">
    <text evidence="3">The sequence shown here is derived from an EMBL/GenBank/DDBJ whole genome shotgun (WGS) entry which is preliminary data.</text>
</comment>
<dbReference type="Proteomes" id="UP000030111">
    <property type="component" value="Unassembled WGS sequence"/>
</dbReference>
<dbReference type="InterPro" id="IPR036890">
    <property type="entry name" value="HATPase_C_sf"/>
</dbReference>
<evidence type="ECO:0000256" key="1">
    <source>
        <dbReference type="SAM" id="Phobius"/>
    </source>
</evidence>
<evidence type="ECO:0000313" key="3">
    <source>
        <dbReference type="EMBL" id="KGO93452.1"/>
    </source>
</evidence>
<dbReference type="SUPFAM" id="SSF55874">
    <property type="entry name" value="ATPase domain of HSP90 chaperone/DNA topoisomerase II/histidine kinase"/>
    <property type="match status" value="1"/>
</dbReference>
<feature type="transmembrane region" description="Helical" evidence="1">
    <location>
        <begin position="90"/>
        <end position="111"/>
    </location>
</feature>
<dbReference type="GO" id="GO:0016020">
    <property type="term" value="C:membrane"/>
    <property type="evidence" value="ECO:0007669"/>
    <property type="project" value="InterPro"/>
</dbReference>
<sequence length="357" mass="41249">MKLINKPKYIFFSALGFVLYVVFTLSLDKISIKLSMPDEPMRLKIVKYFILEGLACGFLAWALSFIILFFYEKWIDFSDLKKRSVYKMVLVFSLTQVLYSFLIWPILYALYFYYMGNDFEFTFVQKLTNVPYFTVIFLIWIFSVTSYKVFNYINLVKVNQLQLESNLRESQLNTLKGQINPHFMFNSLNNIRGLILEDATRARDMITRLSEMLRYSLTKNDVNTISIKEELQTVDNYIEISKIQFEERLTFSIAVSPEVLSVCIPPMIIQMLVENAVKHGIGKIKEGGAINLRVQKANGELIIMVQNSGSLSYIEGTTRLGLENIKKRLSLIYGNKAGFTLQESNNFVEAKISIPVV</sequence>
<proteinExistence type="predicted"/>
<keyword evidence="1" id="KW-0472">Membrane</keyword>
<dbReference type="eggNOG" id="COG2972">
    <property type="taxonomic scope" value="Bacteria"/>
</dbReference>
<dbReference type="PANTHER" id="PTHR34220">
    <property type="entry name" value="SENSOR HISTIDINE KINASE YPDA"/>
    <property type="match status" value="1"/>
</dbReference>
<dbReference type="Pfam" id="PF06580">
    <property type="entry name" value="His_kinase"/>
    <property type="match status" value="1"/>
</dbReference>
<dbReference type="GO" id="GO:0000155">
    <property type="term" value="F:phosphorelay sensor kinase activity"/>
    <property type="evidence" value="ECO:0007669"/>
    <property type="project" value="InterPro"/>
</dbReference>
<reference evidence="3 4" key="1">
    <citation type="submission" date="2013-09" db="EMBL/GenBank/DDBJ databases">
        <authorList>
            <person name="Zeng Z."/>
            <person name="Chen C."/>
        </authorList>
    </citation>
    <scope>NUCLEOTIDE SEQUENCE [LARGE SCALE GENOMIC DNA]</scope>
    <source>
        <strain evidence="3 4">WB 4.1-42</strain>
    </source>
</reference>
<gene>
    <name evidence="3" type="ORF">Q766_09160</name>
</gene>
<dbReference type="EMBL" id="JRLY01000005">
    <property type="protein sequence ID" value="KGO93452.1"/>
    <property type="molecule type" value="Genomic_DNA"/>
</dbReference>
<dbReference type="InterPro" id="IPR050640">
    <property type="entry name" value="Bact_2-comp_sensor_kinase"/>
</dbReference>
<feature type="domain" description="Signal transduction histidine kinase internal region" evidence="2">
    <location>
        <begin position="171"/>
        <end position="249"/>
    </location>
</feature>
<feature type="transmembrane region" description="Helical" evidence="1">
    <location>
        <begin position="47"/>
        <end position="70"/>
    </location>
</feature>
<accession>A0A0A2MLB4</accession>
<dbReference type="RefSeq" id="WP_026990988.1">
    <property type="nucleotide sequence ID" value="NZ_AUGP01000018.1"/>
</dbReference>
<keyword evidence="1" id="KW-1133">Transmembrane helix</keyword>
<dbReference type="STRING" id="1121898.GCA_000422725_02183"/>
<name>A0A0A2MLB4_9FLAO</name>
<dbReference type="Gene3D" id="3.30.565.10">
    <property type="entry name" value="Histidine kinase-like ATPase, C-terminal domain"/>
    <property type="match status" value="1"/>
</dbReference>
<dbReference type="AlphaFoldDB" id="A0A0A2MLB4"/>
<dbReference type="InterPro" id="IPR010559">
    <property type="entry name" value="Sig_transdc_His_kin_internal"/>
</dbReference>
<dbReference type="OrthoDB" id="9809908at2"/>
<keyword evidence="4" id="KW-1185">Reference proteome</keyword>
<feature type="transmembrane region" description="Helical" evidence="1">
    <location>
        <begin position="131"/>
        <end position="150"/>
    </location>
</feature>
<keyword evidence="1" id="KW-0812">Transmembrane</keyword>
<evidence type="ECO:0000313" key="4">
    <source>
        <dbReference type="Proteomes" id="UP000030111"/>
    </source>
</evidence>
<feature type="transmembrane region" description="Helical" evidence="1">
    <location>
        <begin position="9"/>
        <end position="27"/>
    </location>
</feature>
<evidence type="ECO:0000259" key="2">
    <source>
        <dbReference type="Pfam" id="PF06580"/>
    </source>
</evidence>
<dbReference type="PANTHER" id="PTHR34220:SF7">
    <property type="entry name" value="SENSOR HISTIDINE KINASE YPDA"/>
    <property type="match status" value="1"/>
</dbReference>
<protein>
    <submittedName>
        <fullName evidence="3">Histidine kinase</fullName>
    </submittedName>
</protein>
<organism evidence="3 4">
    <name type="scientific">Flavobacterium subsaxonicum WB 4.1-42 = DSM 21790</name>
    <dbReference type="NCBI Taxonomy" id="1121898"/>
    <lineage>
        <taxon>Bacteria</taxon>
        <taxon>Pseudomonadati</taxon>
        <taxon>Bacteroidota</taxon>
        <taxon>Flavobacteriia</taxon>
        <taxon>Flavobacteriales</taxon>
        <taxon>Flavobacteriaceae</taxon>
        <taxon>Flavobacterium</taxon>
    </lineage>
</organism>
<keyword evidence="3" id="KW-0808">Transferase</keyword>
<keyword evidence="3" id="KW-0418">Kinase</keyword>